<dbReference type="PANTHER" id="PTHR42673">
    <property type="entry name" value="MALEYLACETOACETATE ISOMERASE"/>
    <property type="match status" value="1"/>
</dbReference>
<dbReference type="Gene3D" id="1.20.1050.10">
    <property type="match status" value="1"/>
</dbReference>
<dbReference type="EC" id="5.2.1.4" evidence="4"/>
<dbReference type="GO" id="GO:0006559">
    <property type="term" value="P:L-phenylalanine catabolic process"/>
    <property type="evidence" value="ECO:0007669"/>
    <property type="project" value="TreeGrafter"/>
</dbReference>
<dbReference type="InterPro" id="IPR004045">
    <property type="entry name" value="Glutathione_S-Trfase_N"/>
</dbReference>
<dbReference type="SFLD" id="SFLDG00358">
    <property type="entry name" value="Main_(cytGST)"/>
    <property type="match status" value="1"/>
</dbReference>
<dbReference type="InterPro" id="IPR005955">
    <property type="entry name" value="GST_Zeta"/>
</dbReference>
<dbReference type="PROSITE" id="PS50405">
    <property type="entry name" value="GST_CTER"/>
    <property type="match status" value="1"/>
</dbReference>
<evidence type="ECO:0000313" key="4">
    <source>
        <dbReference type="EMBL" id="SLN64354.1"/>
    </source>
</evidence>
<dbReference type="GO" id="GO:0050077">
    <property type="term" value="F:maleylpyruvate isomerase activity"/>
    <property type="evidence" value="ECO:0007669"/>
    <property type="project" value="UniProtKB-EC"/>
</dbReference>
<proteinExistence type="inferred from homology"/>
<dbReference type="RefSeq" id="WP_085850449.1">
    <property type="nucleotide sequence ID" value="NZ_FNZV01000015.1"/>
</dbReference>
<dbReference type="InterPro" id="IPR010987">
    <property type="entry name" value="Glutathione-S-Trfase_C-like"/>
</dbReference>
<name>A0A1Y5TKT5_9RHOB</name>
<dbReference type="SFLD" id="SFLDS00019">
    <property type="entry name" value="Glutathione_Transferase_(cytos"/>
    <property type="match status" value="1"/>
</dbReference>
<feature type="domain" description="GST N-terminal" evidence="2">
    <location>
        <begin position="6"/>
        <end position="87"/>
    </location>
</feature>
<keyword evidence="4" id="KW-0670">Pyruvate</keyword>
<dbReference type="SUPFAM" id="SSF47616">
    <property type="entry name" value="GST C-terminal domain-like"/>
    <property type="match status" value="1"/>
</dbReference>
<evidence type="ECO:0000256" key="1">
    <source>
        <dbReference type="ARBA" id="ARBA00010007"/>
    </source>
</evidence>
<protein>
    <submittedName>
        <fullName evidence="4">Maleylpyruvate isomerase</fullName>
        <ecNumber evidence="4">5.2.1.4</ecNumber>
    </submittedName>
</protein>
<dbReference type="InterPro" id="IPR036249">
    <property type="entry name" value="Thioredoxin-like_sf"/>
</dbReference>
<reference evidence="4 5" key="1">
    <citation type="submission" date="2017-03" db="EMBL/GenBank/DDBJ databases">
        <authorList>
            <person name="Afonso C.L."/>
            <person name="Miller P.J."/>
            <person name="Scott M.A."/>
            <person name="Spackman E."/>
            <person name="Goraichik I."/>
            <person name="Dimitrov K.M."/>
            <person name="Suarez D.L."/>
            <person name="Swayne D.E."/>
        </authorList>
    </citation>
    <scope>NUCLEOTIDE SEQUENCE [LARGE SCALE GENOMIC DNA]</scope>
    <source>
        <strain evidence="4 5">CECT 7971</strain>
    </source>
</reference>
<organism evidence="4 5">
    <name type="scientific">Pacificibacter marinus</name>
    <dbReference type="NCBI Taxonomy" id="658057"/>
    <lineage>
        <taxon>Bacteria</taxon>
        <taxon>Pseudomonadati</taxon>
        <taxon>Pseudomonadota</taxon>
        <taxon>Alphaproteobacteria</taxon>
        <taxon>Rhodobacterales</taxon>
        <taxon>Roseobacteraceae</taxon>
        <taxon>Pacificibacter</taxon>
    </lineage>
</organism>
<dbReference type="InterPro" id="IPR040079">
    <property type="entry name" value="Glutathione_S-Trfase"/>
</dbReference>
<evidence type="ECO:0000259" key="2">
    <source>
        <dbReference type="PROSITE" id="PS50404"/>
    </source>
</evidence>
<dbReference type="PROSITE" id="PS50404">
    <property type="entry name" value="GST_NTER"/>
    <property type="match status" value="1"/>
</dbReference>
<dbReference type="GO" id="GO:0016034">
    <property type="term" value="F:maleylacetoacetate isomerase activity"/>
    <property type="evidence" value="ECO:0007669"/>
    <property type="project" value="TreeGrafter"/>
</dbReference>
<comment type="similarity">
    <text evidence="1">Belongs to the GST superfamily. Zeta family.</text>
</comment>
<dbReference type="STRING" id="658057.SAMN04488032_115108"/>
<dbReference type="GO" id="GO:0004364">
    <property type="term" value="F:glutathione transferase activity"/>
    <property type="evidence" value="ECO:0007669"/>
    <property type="project" value="TreeGrafter"/>
</dbReference>
<dbReference type="InterPro" id="IPR034330">
    <property type="entry name" value="GST_Zeta_C"/>
</dbReference>
<evidence type="ECO:0000313" key="5">
    <source>
        <dbReference type="Proteomes" id="UP000193307"/>
    </source>
</evidence>
<keyword evidence="4" id="KW-0413">Isomerase</keyword>
<gene>
    <name evidence="4" type="primary">nagL</name>
    <name evidence="4" type="ORF">PAM7971_03355</name>
</gene>
<dbReference type="NCBIfam" id="TIGR01262">
    <property type="entry name" value="maiA"/>
    <property type="match status" value="1"/>
</dbReference>
<dbReference type="Pfam" id="PF13410">
    <property type="entry name" value="GST_C_2"/>
    <property type="match status" value="1"/>
</dbReference>
<dbReference type="InterPro" id="IPR036282">
    <property type="entry name" value="Glutathione-S-Trfase_C_sf"/>
</dbReference>
<dbReference type="Gene3D" id="3.40.30.10">
    <property type="entry name" value="Glutaredoxin"/>
    <property type="match status" value="1"/>
</dbReference>
<dbReference type="Proteomes" id="UP000193307">
    <property type="component" value="Unassembled WGS sequence"/>
</dbReference>
<keyword evidence="5" id="KW-1185">Reference proteome</keyword>
<dbReference type="CDD" id="cd03191">
    <property type="entry name" value="GST_C_Zeta"/>
    <property type="match status" value="1"/>
</dbReference>
<dbReference type="SUPFAM" id="SSF52833">
    <property type="entry name" value="Thioredoxin-like"/>
    <property type="match status" value="1"/>
</dbReference>
<dbReference type="OrthoDB" id="509852at2"/>
<dbReference type="GO" id="GO:0005737">
    <property type="term" value="C:cytoplasm"/>
    <property type="evidence" value="ECO:0007669"/>
    <property type="project" value="InterPro"/>
</dbReference>
<dbReference type="Pfam" id="PF02798">
    <property type="entry name" value="GST_N"/>
    <property type="match status" value="1"/>
</dbReference>
<feature type="domain" description="GST C-terminal" evidence="3">
    <location>
        <begin position="91"/>
        <end position="212"/>
    </location>
</feature>
<sequence length="212" mass="23853">MTSSKQDVRLFEYWRSSTSYRVRIALKLAKINYTSMAIDLLDMDQKSPDHLARNPQGLVPVLDIDGQYFSQSLATIEYLNDTRDLHLLPHDPIAKAKHRALAQAIAIDLHPVCNLSVLAYATSSPDHTSKQWAKHFITPALNTFNTLLREFTQAPFCDGDTPSLADLCLIPQLYNADRWGIDYSHCARIQTVRDACAAHPAFQAAHPDRNHA</sequence>
<dbReference type="AlphaFoldDB" id="A0A1Y5TKT5"/>
<dbReference type="GO" id="GO:0006749">
    <property type="term" value="P:glutathione metabolic process"/>
    <property type="evidence" value="ECO:0007669"/>
    <property type="project" value="TreeGrafter"/>
</dbReference>
<dbReference type="PANTHER" id="PTHR42673:SF4">
    <property type="entry name" value="MALEYLACETOACETATE ISOMERASE"/>
    <property type="match status" value="1"/>
</dbReference>
<dbReference type="EMBL" id="FWFW01000014">
    <property type="protein sequence ID" value="SLN64354.1"/>
    <property type="molecule type" value="Genomic_DNA"/>
</dbReference>
<evidence type="ECO:0000259" key="3">
    <source>
        <dbReference type="PROSITE" id="PS50405"/>
    </source>
</evidence>
<accession>A0A1Y5TKT5</accession>